<dbReference type="Pfam" id="PF14886">
    <property type="entry name" value="FAM183"/>
    <property type="match status" value="1"/>
</dbReference>
<reference evidence="7" key="1">
    <citation type="submission" date="2021-05" db="EMBL/GenBank/DDBJ databases">
        <authorList>
            <person name="Alioto T."/>
            <person name="Alioto T."/>
            <person name="Gomez Garrido J."/>
        </authorList>
    </citation>
    <scope>NUCLEOTIDE SEQUENCE</scope>
</reference>
<organism evidence="7">
    <name type="scientific">Culex pipiens</name>
    <name type="common">House mosquito</name>
    <dbReference type="NCBI Taxonomy" id="7175"/>
    <lineage>
        <taxon>Eukaryota</taxon>
        <taxon>Metazoa</taxon>
        <taxon>Ecdysozoa</taxon>
        <taxon>Arthropoda</taxon>
        <taxon>Hexapoda</taxon>
        <taxon>Insecta</taxon>
        <taxon>Pterygota</taxon>
        <taxon>Neoptera</taxon>
        <taxon>Endopterygota</taxon>
        <taxon>Diptera</taxon>
        <taxon>Nematocera</taxon>
        <taxon>Culicoidea</taxon>
        <taxon>Culicidae</taxon>
        <taxon>Culicinae</taxon>
        <taxon>Culicini</taxon>
        <taxon>Culex</taxon>
        <taxon>Culex</taxon>
    </lineage>
</organism>
<dbReference type="GO" id="GO:0005856">
    <property type="term" value="C:cytoskeleton"/>
    <property type="evidence" value="ECO:0007669"/>
    <property type="project" value="UniProtKB-SubCell"/>
</dbReference>
<dbReference type="EMBL" id="HBUE01163080">
    <property type="protein sequence ID" value="CAG6511237.1"/>
    <property type="molecule type" value="Transcribed_RNA"/>
</dbReference>
<keyword evidence="4" id="KW-0206">Cytoskeleton</keyword>
<evidence type="ECO:0000256" key="6">
    <source>
        <dbReference type="ARBA" id="ARBA00034777"/>
    </source>
</evidence>
<protein>
    <submittedName>
        <fullName evidence="7">(northern house mosquito) hypothetical protein</fullName>
    </submittedName>
</protein>
<proteinExistence type="inferred from homology"/>
<evidence type="ECO:0000256" key="3">
    <source>
        <dbReference type="ARBA" id="ARBA00022490"/>
    </source>
</evidence>
<dbReference type="EMBL" id="HBUE01039074">
    <property type="protein sequence ID" value="CAG6459952.1"/>
    <property type="molecule type" value="Transcribed_RNA"/>
</dbReference>
<keyword evidence="5" id="KW-0966">Cell projection</keyword>
<comment type="subcellular location">
    <subcellularLocation>
        <location evidence="1">Cell projection</location>
        <location evidence="1">Cilium</location>
    </subcellularLocation>
    <subcellularLocation>
        <location evidence="2">Cytoplasm</location>
        <location evidence="2">Cytoskeleton</location>
    </subcellularLocation>
</comment>
<dbReference type="AlphaFoldDB" id="A0A8D8IWI0"/>
<dbReference type="GO" id="GO:0005929">
    <property type="term" value="C:cilium"/>
    <property type="evidence" value="ECO:0007669"/>
    <property type="project" value="UniProtKB-SubCell"/>
</dbReference>
<comment type="similarity">
    <text evidence="6">Belongs to the CFAP144 family.</text>
</comment>
<evidence type="ECO:0000313" key="7">
    <source>
        <dbReference type="EMBL" id="CAG6562655.1"/>
    </source>
</evidence>
<evidence type="ECO:0000256" key="4">
    <source>
        <dbReference type="ARBA" id="ARBA00023212"/>
    </source>
</evidence>
<accession>A0A8D8IWI0</accession>
<keyword evidence="3" id="KW-0963">Cytoplasm</keyword>
<evidence type="ECO:0000256" key="2">
    <source>
        <dbReference type="ARBA" id="ARBA00004245"/>
    </source>
</evidence>
<dbReference type="EMBL" id="HBUE01268292">
    <property type="protein sequence ID" value="CAG6562655.1"/>
    <property type="molecule type" value="Transcribed_RNA"/>
</dbReference>
<name>A0A8D8IWI0_CULPI</name>
<dbReference type="InterPro" id="IPR029214">
    <property type="entry name" value="CFAP144"/>
</dbReference>
<sequence length="156" mass="17999">MKEIASSAPEEEVPKPPAIVSYAFEKEIINRANAHIRVTDSFMPDVRRVPIAIKFWSKYDSTSEEAQRKLANVHKYVELLEKNITEGPREKYQEPRTENQSYGWHSGAVDPLETEDAHLLYHPKKRQEITLIGEKINADKITQRPRFTGIPFKLPS</sequence>
<evidence type="ECO:0000256" key="1">
    <source>
        <dbReference type="ARBA" id="ARBA00004138"/>
    </source>
</evidence>
<evidence type="ECO:0000256" key="5">
    <source>
        <dbReference type="ARBA" id="ARBA00023273"/>
    </source>
</evidence>